<dbReference type="GO" id="GO:0016787">
    <property type="term" value="F:hydrolase activity"/>
    <property type="evidence" value="ECO:0007669"/>
    <property type="project" value="UniProtKB-KW"/>
</dbReference>
<keyword evidence="3" id="KW-0378">Hydrolase</keyword>
<dbReference type="PANTHER" id="PTHR11820:SF7">
    <property type="entry name" value="ACYLPYRUVASE FAHD1, MITOCHONDRIAL"/>
    <property type="match status" value="1"/>
</dbReference>
<evidence type="ECO:0000259" key="2">
    <source>
        <dbReference type="Pfam" id="PF01557"/>
    </source>
</evidence>
<dbReference type="Proteomes" id="UP000681610">
    <property type="component" value="Unassembled WGS sequence"/>
</dbReference>
<dbReference type="PANTHER" id="PTHR11820">
    <property type="entry name" value="ACYLPYRUVASE"/>
    <property type="match status" value="1"/>
</dbReference>
<gene>
    <name evidence="3" type="ORF">J4N46_07585</name>
</gene>
<comment type="caution">
    <text evidence="3">The sequence shown here is derived from an EMBL/GenBank/DDBJ whole genome shotgun (WGS) entry which is preliminary data.</text>
</comment>
<dbReference type="EMBL" id="JAGDYP010000005">
    <property type="protein sequence ID" value="MBO1884284.1"/>
    <property type="molecule type" value="Genomic_DNA"/>
</dbReference>
<dbReference type="Pfam" id="PF01557">
    <property type="entry name" value="FAA_hydrolase"/>
    <property type="match status" value="1"/>
</dbReference>
<sequence length="203" mass="22943">MKIICVGKNYLDHIKEFDGEIPKTMVLFMKPDTAVHNPELPFYIPDFTQNLHYELEIVLKINQNGKCIAEKFAHKYYDEITVGIDFTARDLQKQLASSGLSWERAKAFDGSAVIGKFIDKNSLGNLDALSFSMNKNNQLAQIGNTNQMLWNFNQIIAEASQYFTLRKGDLIFTGTPKGVGKVTEGDVFEGFLNNESCFKINVK</sequence>
<dbReference type="SUPFAM" id="SSF56529">
    <property type="entry name" value="FAH"/>
    <property type="match status" value="1"/>
</dbReference>
<accession>A0ABS3PZH8</accession>
<dbReference type="RefSeq" id="WP_009414561.1">
    <property type="nucleotide sequence ID" value="NZ_JAGDYP010000005.1"/>
</dbReference>
<proteinExistence type="predicted"/>
<keyword evidence="1" id="KW-0479">Metal-binding</keyword>
<name>A0ABS3PZH8_9FLAO</name>
<evidence type="ECO:0000256" key="1">
    <source>
        <dbReference type="ARBA" id="ARBA00022723"/>
    </source>
</evidence>
<reference evidence="3 4" key="1">
    <citation type="submission" date="2021-03" db="EMBL/GenBank/DDBJ databases">
        <title>Isolation and description of Capnocytophaga bilenii sp. nov., a novel Capnocytophaga species, isolated from a gingivitis subject.</title>
        <authorList>
            <person name="Antezack A."/>
            <person name="Monnet-Corti V."/>
            <person name="La Scola B."/>
        </authorList>
    </citation>
    <scope>NUCLEOTIDE SEQUENCE [LARGE SCALE GENOMIC DNA]</scope>
    <source>
        <strain evidence="3 4">Marseille-Q4570</strain>
    </source>
</reference>
<keyword evidence="4" id="KW-1185">Reference proteome</keyword>
<protein>
    <submittedName>
        <fullName evidence="3">Fumarylacetoacetate hydrolase family protein</fullName>
    </submittedName>
</protein>
<evidence type="ECO:0000313" key="4">
    <source>
        <dbReference type="Proteomes" id="UP000681610"/>
    </source>
</evidence>
<evidence type="ECO:0000313" key="3">
    <source>
        <dbReference type="EMBL" id="MBO1884284.1"/>
    </source>
</evidence>
<dbReference type="Gene3D" id="3.90.850.10">
    <property type="entry name" value="Fumarylacetoacetase-like, C-terminal domain"/>
    <property type="match status" value="1"/>
</dbReference>
<dbReference type="InterPro" id="IPR011234">
    <property type="entry name" value="Fumarylacetoacetase-like_C"/>
</dbReference>
<organism evidence="3 4">
    <name type="scientific">Capnocytophaga bilenii</name>
    <dbReference type="NCBI Taxonomy" id="2819369"/>
    <lineage>
        <taxon>Bacteria</taxon>
        <taxon>Pseudomonadati</taxon>
        <taxon>Bacteroidota</taxon>
        <taxon>Flavobacteriia</taxon>
        <taxon>Flavobacteriales</taxon>
        <taxon>Flavobacteriaceae</taxon>
        <taxon>Capnocytophaga</taxon>
    </lineage>
</organism>
<feature type="domain" description="Fumarylacetoacetase-like C-terminal" evidence="2">
    <location>
        <begin position="2"/>
        <end position="189"/>
    </location>
</feature>
<dbReference type="InterPro" id="IPR036663">
    <property type="entry name" value="Fumarylacetoacetase_C_sf"/>
</dbReference>